<protein>
    <submittedName>
        <fullName evidence="2">DNA-binding protein</fullName>
    </submittedName>
</protein>
<dbReference type="EMBL" id="RBAM01000135">
    <property type="protein sequence ID" value="RKN52462.1"/>
    <property type="molecule type" value="Genomic_DNA"/>
</dbReference>
<dbReference type="InterPro" id="IPR010982">
    <property type="entry name" value="Lambda_DNA-bd_dom_sf"/>
</dbReference>
<gene>
    <name evidence="2" type="ORF">D7231_35225</name>
</gene>
<evidence type="ECO:0000313" key="3">
    <source>
        <dbReference type="Proteomes" id="UP000270343"/>
    </source>
</evidence>
<dbReference type="PANTHER" id="PTHR23150">
    <property type="entry name" value="SULFATASE MODIFYING FACTOR 1, 2"/>
    <property type="match status" value="1"/>
</dbReference>
<accession>A0A3A9ZVV8</accession>
<keyword evidence="3" id="KW-1185">Reference proteome</keyword>
<dbReference type="Gene3D" id="1.10.260.40">
    <property type="entry name" value="lambda repressor-like DNA-binding domains"/>
    <property type="match status" value="1"/>
</dbReference>
<dbReference type="Gene3D" id="3.90.1580.10">
    <property type="entry name" value="paralog of FGE (formylglycine-generating enzyme)"/>
    <property type="match status" value="1"/>
</dbReference>
<sequence length="232" mass="25522">MGVVRWTGRETKALRLAHRMTVRGFAARIGVSDRMVSKWEQRGPGIIPRQGTQSALDTLLSVAGTEIQERFATLITEQAASGEDPRTETLLAADVRQHQRHPVDGKLMVLVEEGIYLSGPDNEAQWIPAFWIDVFPTTNADYARYVQDAGAAPPRHWGGGNRCPDSVRDHPVVWVTWHEAAAYAAWAGKSLPTSRQWEKAARGPRGNPYPWGDAATAAKCNVRESGIGRTTA</sequence>
<dbReference type="SUPFAM" id="SSF47413">
    <property type="entry name" value="lambda repressor-like DNA-binding domains"/>
    <property type="match status" value="1"/>
</dbReference>
<dbReference type="InterPro" id="IPR005532">
    <property type="entry name" value="SUMF_dom"/>
</dbReference>
<name>A0A3A9ZVV8_9ACTN</name>
<dbReference type="AlphaFoldDB" id="A0A3A9ZVV8"/>
<dbReference type="PROSITE" id="PS50943">
    <property type="entry name" value="HTH_CROC1"/>
    <property type="match status" value="1"/>
</dbReference>
<proteinExistence type="predicted"/>
<keyword evidence="2" id="KW-0238">DNA-binding</keyword>
<feature type="domain" description="HTH cro/C1-type" evidence="1">
    <location>
        <begin position="12"/>
        <end position="41"/>
    </location>
</feature>
<dbReference type="CDD" id="cd00093">
    <property type="entry name" value="HTH_XRE"/>
    <property type="match status" value="1"/>
</dbReference>
<dbReference type="Proteomes" id="UP000270343">
    <property type="component" value="Unassembled WGS sequence"/>
</dbReference>
<dbReference type="RefSeq" id="WP_120760454.1">
    <property type="nucleotide sequence ID" value="NZ_RBAM01000135.1"/>
</dbReference>
<evidence type="ECO:0000313" key="2">
    <source>
        <dbReference type="EMBL" id="RKN52462.1"/>
    </source>
</evidence>
<evidence type="ECO:0000259" key="1">
    <source>
        <dbReference type="PROSITE" id="PS50943"/>
    </source>
</evidence>
<dbReference type="SUPFAM" id="SSF56436">
    <property type="entry name" value="C-type lectin-like"/>
    <property type="match status" value="1"/>
</dbReference>
<dbReference type="InterPro" id="IPR051043">
    <property type="entry name" value="Sulfatase_Mod_Factor_Kinase"/>
</dbReference>
<dbReference type="InterPro" id="IPR042095">
    <property type="entry name" value="SUMF_sf"/>
</dbReference>
<dbReference type="OrthoDB" id="9768004at2"/>
<feature type="non-terminal residue" evidence="2">
    <location>
        <position position="232"/>
    </location>
</feature>
<dbReference type="Pfam" id="PF03781">
    <property type="entry name" value="FGE-sulfatase"/>
    <property type="match status" value="1"/>
</dbReference>
<reference evidence="2 3" key="1">
    <citation type="journal article" date="2015" name="Antonie Van Leeuwenhoek">
        <title>Streptomyces klenkii sp. nov., isolated from deep marine sediment.</title>
        <authorList>
            <person name="Veyisoglu A."/>
            <person name="Sahin N."/>
        </authorList>
    </citation>
    <scope>NUCLEOTIDE SEQUENCE [LARGE SCALE GENOMIC DNA]</scope>
    <source>
        <strain evidence="2 3">KCTC 29202</strain>
    </source>
</reference>
<dbReference type="InterPro" id="IPR016187">
    <property type="entry name" value="CTDL_fold"/>
</dbReference>
<dbReference type="InterPro" id="IPR001387">
    <property type="entry name" value="Cro/C1-type_HTH"/>
</dbReference>
<dbReference type="GO" id="GO:0120147">
    <property type="term" value="F:formylglycine-generating oxidase activity"/>
    <property type="evidence" value="ECO:0007669"/>
    <property type="project" value="TreeGrafter"/>
</dbReference>
<organism evidence="2 3">
    <name type="scientific">Streptomyces klenkii</name>
    <dbReference type="NCBI Taxonomy" id="1420899"/>
    <lineage>
        <taxon>Bacteria</taxon>
        <taxon>Bacillati</taxon>
        <taxon>Actinomycetota</taxon>
        <taxon>Actinomycetes</taxon>
        <taxon>Kitasatosporales</taxon>
        <taxon>Streptomycetaceae</taxon>
        <taxon>Streptomyces</taxon>
    </lineage>
</organism>
<comment type="caution">
    <text evidence="2">The sequence shown here is derived from an EMBL/GenBank/DDBJ whole genome shotgun (WGS) entry which is preliminary data.</text>
</comment>
<dbReference type="PANTHER" id="PTHR23150:SF19">
    <property type="entry name" value="FORMYLGLYCINE-GENERATING ENZYME"/>
    <property type="match status" value="1"/>
</dbReference>
<dbReference type="GO" id="GO:0003677">
    <property type="term" value="F:DNA binding"/>
    <property type="evidence" value="ECO:0007669"/>
    <property type="project" value="UniProtKB-KW"/>
</dbReference>